<evidence type="ECO:0000313" key="2">
    <source>
        <dbReference type="Proteomes" id="UP000183053"/>
    </source>
</evidence>
<dbReference type="Proteomes" id="UP000183053">
    <property type="component" value="Unassembled WGS sequence"/>
</dbReference>
<dbReference type="EMBL" id="FNLF01000002">
    <property type="protein sequence ID" value="SDQ37044.1"/>
    <property type="molecule type" value="Genomic_DNA"/>
</dbReference>
<evidence type="ECO:0000313" key="1">
    <source>
        <dbReference type="EMBL" id="SDQ37044.1"/>
    </source>
</evidence>
<proteinExistence type="predicted"/>
<reference evidence="2" key="1">
    <citation type="submission" date="2016-10" db="EMBL/GenBank/DDBJ databases">
        <authorList>
            <person name="Varghese N."/>
            <person name="Submissions S."/>
        </authorList>
    </citation>
    <scope>NUCLEOTIDE SEQUENCE [LARGE SCALE GENOMIC DNA]</scope>
    <source>
        <strain evidence="2">DSM 44142</strain>
    </source>
</reference>
<protein>
    <submittedName>
        <fullName evidence="1">Uncharacterized protein</fullName>
    </submittedName>
</protein>
<dbReference type="STRING" id="47312.SAMN04489765_0146"/>
<dbReference type="AlphaFoldDB" id="A0A1H1ABN6"/>
<keyword evidence="2" id="KW-1185">Reference proteome</keyword>
<name>A0A1H1ABN6_9ACTN</name>
<organism evidence="1 2">
    <name type="scientific">Tsukamurella pulmonis</name>
    <dbReference type="NCBI Taxonomy" id="47312"/>
    <lineage>
        <taxon>Bacteria</taxon>
        <taxon>Bacillati</taxon>
        <taxon>Actinomycetota</taxon>
        <taxon>Actinomycetes</taxon>
        <taxon>Mycobacteriales</taxon>
        <taxon>Tsukamurellaceae</taxon>
        <taxon>Tsukamurella</taxon>
    </lineage>
</organism>
<gene>
    <name evidence="1" type="ORF">SAMN04489765_0146</name>
</gene>
<sequence>MKMEPVAPTEVHIVTSGNYSEYGIRRVFLDKVEAAAYVTALAASADVWYEPRVETWPVGDVDREMEETPTAYSWTPQDGFTEEFAWDVINRVPAGARAHVVERSASRVVVGGYSEHTVRKTIYDEVGQVKAEAAGIT</sequence>
<accession>A0A1H1ABN6</accession>